<evidence type="ECO:0000313" key="2">
    <source>
        <dbReference type="Proteomes" id="UP000198866"/>
    </source>
</evidence>
<dbReference type="EMBL" id="FNYE01000035">
    <property type="protein sequence ID" value="SEK05703.1"/>
    <property type="molecule type" value="Genomic_DNA"/>
</dbReference>
<accession>A0A1H7DVE3</accession>
<name>A0A1H7DVE3_9BURK</name>
<dbReference type="AlphaFoldDB" id="A0A1H7DVE3"/>
<reference evidence="2" key="1">
    <citation type="submission" date="2016-10" db="EMBL/GenBank/DDBJ databases">
        <authorList>
            <person name="Varghese N."/>
            <person name="Submissions S."/>
        </authorList>
    </citation>
    <scope>NUCLEOTIDE SEQUENCE [LARGE SCALE GENOMIC DNA]</scope>
    <source>
        <strain evidence="2">LMG 26031</strain>
    </source>
</reference>
<organism evidence="1 2">
    <name type="scientific">Paraburkholderia diazotrophica</name>
    <dbReference type="NCBI Taxonomy" id="667676"/>
    <lineage>
        <taxon>Bacteria</taxon>
        <taxon>Pseudomonadati</taxon>
        <taxon>Pseudomonadota</taxon>
        <taxon>Betaproteobacteria</taxon>
        <taxon>Burkholderiales</taxon>
        <taxon>Burkholderiaceae</taxon>
        <taxon>Paraburkholderia</taxon>
    </lineage>
</organism>
<protein>
    <submittedName>
        <fullName evidence="1">Uncharacterized protein</fullName>
    </submittedName>
</protein>
<proteinExistence type="predicted"/>
<keyword evidence="2" id="KW-1185">Reference proteome</keyword>
<evidence type="ECO:0000313" key="1">
    <source>
        <dbReference type="EMBL" id="SEK05703.1"/>
    </source>
</evidence>
<sequence>MFGFGAFYGTEGTKTRCKKTAEILRKLKTKLGRIHGRRGNLNQVAGRTKPVDVIWYEVAPVRPRGYHRITVMSSCISAEPNELP</sequence>
<dbReference type="Proteomes" id="UP000198866">
    <property type="component" value="Unassembled WGS sequence"/>
</dbReference>
<gene>
    <name evidence="1" type="ORF">SAMN05192539_103577</name>
</gene>